<evidence type="ECO:0000313" key="6">
    <source>
        <dbReference type="Proteomes" id="UP000095282"/>
    </source>
</evidence>
<dbReference type="WBParaSite" id="Csp11.Scaffold629.g8174.t2">
    <property type="protein sequence ID" value="Csp11.Scaffold629.g8174.t2"/>
    <property type="gene ID" value="Csp11.Scaffold629.g8174"/>
</dbReference>
<evidence type="ECO:0000256" key="2">
    <source>
        <dbReference type="ARBA" id="ARBA00022692"/>
    </source>
</evidence>
<proteinExistence type="predicted"/>
<keyword evidence="2" id="KW-0812">Transmembrane</keyword>
<evidence type="ECO:0000256" key="4">
    <source>
        <dbReference type="ARBA" id="ARBA00023136"/>
    </source>
</evidence>
<keyword evidence="3" id="KW-1133">Transmembrane helix</keyword>
<dbReference type="Gene3D" id="2.60.120.260">
    <property type="entry name" value="Galactose-binding domain-like"/>
    <property type="match status" value="1"/>
</dbReference>
<dbReference type="PROSITE" id="PS51469">
    <property type="entry name" value="SUN"/>
    <property type="match status" value="1"/>
</dbReference>
<dbReference type="Pfam" id="PF07738">
    <property type="entry name" value="Sad1_UNC"/>
    <property type="match status" value="1"/>
</dbReference>
<comment type="subcellular location">
    <subcellularLocation>
        <location evidence="1">Membrane</location>
    </subcellularLocation>
</comment>
<protein>
    <submittedName>
        <fullName evidence="7">SUN domain-containing protein</fullName>
    </submittedName>
</protein>
<keyword evidence="4" id="KW-0472">Membrane</keyword>
<organism evidence="6 7">
    <name type="scientific">Caenorhabditis tropicalis</name>
    <dbReference type="NCBI Taxonomy" id="1561998"/>
    <lineage>
        <taxon>Eukaryota</taxon>
        <taxon>Metazoa</taxon>
        <taxon>Ecdysozoa</taxon>
        <taxon>Nematoda</taxon>
        <taxon>Chromadorea</taxon>
        <taxon>Rhabditida</taxon>
        <taxon>Rhabditina</taxon>
        <taxon>Rhabditomorpha</taxon>
        <taxon>Rhabditoidea</taxon>
        <taxon>Rhabditidae</taxon>
        <taxon>Peloderinae</taxon>
        <taxon>Caenorhabditis</taxon>
    </lineage>
</organism>
<dbReference type="PANTHER" id="PTHR12911">
    <property type="entry name" value="SAD1/UNC-84-LIKE PROTEIN-RELATED"/>
    <property type="match status" value="1"/>
</dbReference>
<dbReference type="GO" id="GO:0034993">
    <property type="term" value="C:meiotic nuclear membrane microtubule tethering complex"/>
    <property type="evidence" value="ECO:0007669"/>
    <property type="project" value="TreeGrafter"/>
</dbReference>
<dbReference type="PANTHER" id="PTHR12911:SF2">
    <property type="entry name" value="SUN DOMAIN-CONTAINING PROTEIN 1"/>
    <property type="match status" value="1"/>
</dbReference>
<keyword evidence="6" id="KW-1185">Reference proteome</keyword>
<evidence type="ECO:0000259" key="5">
    <source>
        <dbReference type="PROSITE" id="PS51469"/>
    </source>
</evidence>
<name>A0A1I7UDA7_9PELO</name>
<dbReference type="AlphaFoldDB" id="A0A1I7UDA7"/>
<evidence type="ECO:0000256" key="3">
    <source>
        <dbReference type="ARBA" id="ARBA00022989"/>
    </source>
</evidence>
<evidence type="ECO:0000313" key="7">
    <source>
        <dbReference type="WBParaSite" id="Csp11.Scaffold629.g8174.t2"/>
    </source>
</evidence>
<dbReference type="InterPro" id="IPR012919">
    <property type="entry name" value="SUN_dom"/>
</dbReference>
<dbReference type="GO" id="GO:0043495">
    <property type="term" value="F:protein-membrane adaptor activity"/>
    <property type="evidence" value="ECO:0007669"/>
    <property type="project" value="TreeGrafter"/>
</dbReference>
<accession>A0A1I7UDA7</accession>
<reference evidence="7" key="1">
    <citation type="submission" date="2016-11" db="UniProtKB">
        <authorList>
            <consortium name="WormBaseParasite"/>
        </authorList>
    </citation>
    <scope>IDENTIFICATION</scope>
</reference>
<dbReference type="InterPro" id="IPR045119">
    <property type="entry name" value="SUN1-5"/>
</dbReference>
<dbReference type="Proteomes" id="UP000095282">
    <property type="component" value="Unplaced"/>
</dbReference>
<evidence type="ECO:0000256" key="1">
    <source>
        <dbReference type="ARBA" id="ARBA00004370"/>
    </source>
</evidence>
<sequence length="219" mass="25100">MEHLSKTLKEVMPIMINEEVRNQEIKRDENPYKDSVYRINSASYMFGASVDTSYSSSSDLSGESDLVLLDRPNPPANRAWCSDENEPVLTVNLANYIKPTAVSYQHFKWNRTVPHGSPRIFDVFTCIDSNCEKTEPLVTNCEYKSFGEIQEQIYPLHKIYSNTKSIGKVQFRFLKNHGNVKKTCVSLKVLDIEGTGHLQEKRARNWEKCSTTVHSVMTK</sequence>
<dbReference type="STRING" id="1561998.A0A1I7UDA7"/>
<dbReference type="eggNOG" id="KOG2687">
    <property type="taxonomic scope" value="Eukaryota"/>
</dbReference>
<feature type="domain" description="SUN" evidence="5">
    <location>
        <begin position="20"/>
        <end position="195"/>
    </location>
</feature>